<protein>
    <submittedName>
        <fullName evidence="1">Uncharacterized protein</fullName>
    </submittedName>
</protein>
<keyword evidence="2" id="KW-1185">Reference proteome</keyword>
<name>A0A1I1UKE6_9FLAO</name>
<accession>A0A1I1UKE6</accession>
<dbReference type="STRING" id="739143.SAMN05216297_11161"/>
<organism evidence="1 2">
    <name type="scientific">Flavobacterium phragmitis</name>
    <dbReference type="NCBI Taxonomy" id="739143"/>
    <lineage>
        <taxon>Bacteria</taxon>
        <taxon>Pseudomonadati</taxon>
        <taxon>Bacteroidota</taxon>
        <taxon>Flavobacteriia</taxon>
        <taxon>Flavobacteriales</taxon>
        <taxon>Flavobacteriaceae</taxon>
        <taxon>Flavobacterium</taxon>
    </lineage>
</organism>
<dbReference type="Proteomes" id="UP000199672">
    <property type="component" value="Unassembled WGS sequence"/>
</dbReference>
<reference evidence="2" key="1">
    <citation type="submission" date="2016-10" db="EMBL/GenBank/DDBJ databases">
        <authorList>
            <person name="Varghese N."/>
            <person name="Submissions S."/>
        </authorList>
    </citation>
    <scope>NUCLEOTIDE SEQUENCE [LARGE SCALE GENOMIC DNA]</scope>
    <source>
        <strain evidence="2">CGMCC 1.10370</strain>
    </source>
</reference>
<evidence type="ECO:0000313" key="1">
    <source>
        <dbReference type="EMBL" id="SFD71332.1"/>
    </source>
</evidence>
<proteinExistence type="predicted"/>
<evidence type="ECO:0000313" key="2">
    <source>
        <dbReference type="Proteomes" id="UP000199672"/>
    </source>
</evidence>
<sequence>MKKILILLLISNIVFCQKTDYIKKLDTVYIAFKNHKKTKRNIYTDNFREYLFALDLKEKDKSNLLIFSKPDRKNSLTDKNHPVIDTRIENSSFLRKNKLNIVGINFLKKFKEEYIVCELLSKPKVFYIVDFSEKKKGNVNVYRVFLLNYCPIGE</sequence>
<dbReference type="RefSeq" id="WP_091496437.1">
    <property type="nucleotide sequence ID" value="NZ_FOMH01000011.1"/>
</dbReference>
<dbReference type="EMBL" id="FOMH01000011">
    <property type="protein sequence ID" value="SFD71332.1"/>
    <property type="molecule type" value="Genomic_DNA"/>
</dbReference>
<dbReference type="OrthoDB" id="1376455at2"/>
<gene>
    <name evidence="1" type="ORF">SAMN05216297_11161</name>
</gene>
<dbReference type="AlphaFoldDB" id="A0A1I1UKE6"/>